<evidence type="ECO:0000313" key="4">
    <source>
        <dbReference type="EMBL" id="RDV24554.1"/>
    </source>
</evidence>
<dbReference type="EMBL" id="QRHA01000009">
    <property type="protein sequence ID" value="RDV24554.1"/>
    <property type="molecule type" value="Genomic_DNA"/>
</dbReference>
<comment type="caution">
    <text evidence="4">The sequence shown here is derived from an EMBL/GenBank/DDBJ whole genome shotgun (WGS) entry which is preliminary data.</text>
</comment>
<dbReference type="CDD" id="cd04301">
    <property type="entry name" value="NAT_SF"/>
    <property type="match status" value="1"/>
</dbReference>
<organism evidence="4 5">
    <name type="scientific">Alteromonas aestuariivivens</name>
    <dbReference type="NCBI Taxonomy" id="1938339"/>
    <lineage>
        <taxon>Bacteria</taxon>
        <taxon>Pseudomonadati</taxon>
        <taxon>Pseudomonadota</taxon>
        <taxon>Gammaproteobacteria</taxon>
        <taxon>Alteromonadales</taxon>
        <taxon>Alteromonadaceae</taxon>
        <taxon>Alteromonas/Salinimonas group</taxon>
        <taxon>Alteromonas</taxon>
    </lineage>
</organism>
<reference evidence="5" key="1">
    <citation type="submission" date="2018-08" db="EMBL/GenBank/DDBJ databases">
        <authorList>
            <person name="Zhang J."/>
            <person name="Du Z.-J."/>
        </authorList>
    </citation>
    <scope>NUCLEOTIDE SEQUENCE [LARGE SCALE GENOMIC DNA]</scope>
    <source>
        <strain evidence="5">KCTC 52655</strain>
    </source>
</reference>
<dbReference type="InterPro" id="IPR016181">
    <property type="entry name" value="Acyl_CoA_acyltransferase"/>
</dbReference>
<dbReference type="Gene3D" id="3.40.630.30">
    <property type="match status" value="1"/>
</dbReference>
<protein>
    <submittedName>
        <fullName evidence="4">GNAT family N-acetyltransferase</fullName>
    </submittedName>
</protein>
<dbReference type="AlphaFoldDB" id="A0A3D8M4U5"/>
<evidence type="ECO:0000256" key="2">
    <source>
        <dbReference type="ARBA" id="ARBA00023315"/>
    </source>
</evidence>
<sequence>MLIKQDDLSDDCVIGLLREHLSDMYATSPPESVHALDIPALKAPNITFFSAWQGHMLAGCVALKKLNSTQAELKSMRTAHGFRNQGVASRLLSFIVNQAKEQGYESLWLETGTQDYFAAARQLYTKFGFELCGPFSDYQPDPNSCFMRRKV</sequence>
<evidence type="ECO:0000259" key="3">
    <source>
        <dbReference type="PROSITE" id="PS51186"/>
    </source>
</evidence>
<dbReference type="PANTHER" id="PTHR43877">
    <property type="entry name" value="AMINOALKYLPHOSPHONATE N-ACETYLTRANSFERASE-RELATED-RELATED"/>
    <property type="match status" value="1"/>
</dbReference>
<dbReference type="PROSITE" id="PS51186">
    <property type="entry name" value="GNAT"/>
    <property type="match status" value="1"/>
</dbReference>
<evidence type="ECO:0000313" key="5">
    <source>
        <dbReference type="Proteomes" id="UP000256561"/>
    </source>
</evidence>
<keyword evidence="2" id="KW-0012">Acyltransferase</keyword>
<dbReference type="PANTHER" id="PTHR43877:SF5">
    <property type="entry name" value="BLL8307 PROTEIN"/>
    <property type="match status" value="1"/>
</dbReference>
<dbReference type="GO" id="GO:0016747">
    <property type="term" value="F:acyltransferase activity, transferring groups other than amino-acyl groups"/>
    <property type="evidence" value="ECO:0007669"/>
    <property type="project" value="InterPro"/>
</dbReference>
<gene>
    <name evidence="4" type="ORF">DXV75_12665</name>
</gene>
<dbReference type="InterPro" id="IPR000182">
    <property type="entry name" value="GNAT_dom"/>
</dbReference>
<dbReference type="InterPro" id="IPR050832">
    <property type="entry name" value="Bact_Acetyltransf"/>
</dbReference>
<dbReference type="SUPFAM" id="SSF55729">
    <property type="entry name" value="Acyl-CoA N-acyltransferases (Nat)"/>
    <property type="match status" value="1"/>
</dbReference>
<dbReference type="Pfam" id="PF00583">
    <property type="entry name" value="Acetyltransf_1"/>
    <property type="match status" value="1"/>
</dbReference>
<proteinExistence type="predicted"/>
<keyword evidence="5" id="KW-1185">Reference proteome</keyword>
<name>A0A3D8M4U5_9ALTE</name>
<dbReference type="Proteomes" id="UP000256561">
    <property type="component" value="Unassembled WGS sequence"/>
</dbReference>
<keyword evidence="1 4" id="KW-0808">Transferase</keyword>
<accession>A0A3D8M4U5</accession>
<dbReference type="OrthoDB" id="9803233at2"/>
<evidence type="ECO:0000256" key="1">
    <source>
        <dbReference type="ARBA" id="ARBA00022679"/>
    </source>
</evidence>
<feature type="domain" description="N-acetyltransferase" evidence="3">
    <location>
        <begin position="3"/>
        <end position="151"/>
    </location>
</feature>